<dbReference type="GO" id="GO:0019867">
    <property type="term" value="C:outer membrane"/>
    <property type="evidence" value="ECO:0007669"/>
    <property type="project" value="InterPro"/>
</dbReference>
<keyword evidence="2" id="KW-0732">Signal</keyword>
<keyword evidence="5" id="KW-1185">Reference proteome</keyword>
<dbReference type="Proteomes" id="UP000289734">
    <property type="component" value="Unassembled WGS sequence"/>
</dbReference>
<accession>A0A4Q1KV41</accession>
<dbReference type="PROSITE" id="PS51688">
    <property type="entry name" value="ICA"/>
    <property type="match status" value="1"/>
</dbReference>
<dbReference type="InterPro" id="IPR011049">
    <property type="entry name" value="Serralysin-like_metalloprot_C"/>
</dbReference>
<organism evidence="4 5">
    <name type="scientific">Flavobacterium piscinae</name>
    <dbReference type="NCBI Taxonomy" id="2506424"/>
    <lineage>
        <taxon>Bacteria</taxon>
        <taxon>Pseudomonadati</taxon>
        <taxon>Bacteroidota</taxon>
        <taxon>Flavobacteriia</taxon>
        <taxon>Flavobacteriales</taxon>
        <taxon>Flavobacteriaceae</taxon>
        <taxon>Flavobacterium</taxon>
    </lineage>
</organism>
<feature type="chain" id="PRO_5020372521" description="Peptidase S74 domain-containing protein" evidence="2">
    <location>
        <begin position="19"/>
        <end position="1812"/>
    </location>
</feature>
<evidence type="ECO:0000313" key="5">
    <source>
        <dbReference type="Proteomes" id="UP000289734"/>
    </source>
</evidence>
<proteinExistence type="predicted"/>
<evidence type="ECO:0000256" key="2">
    <source>
        <dbReference type="SAM" id="SignalP"/>
    </source>
</evidence>
<comment type="caution">
    <text evidence="4">The sequence shown here is derived from an EMBL/GenBank/DDBJ whole genome shotgun (WGS) entry which is preliminary data.</text>
</comment>
<sequence length="1812" mass="190454">MKKITLILIVLFTQFAFSQVGVNTTTPDPSSMLDISSTNKGVLVPRVSLTNVTTTMLDGTNTAATGLLIWNTNAATVGGNGVGFYFFNGTQWMPITQTITGNTLDQSYDQGGAGVGKNINATDGAVRINGDDGFLVTGTFGTGNTIDTEITGNGARMFFNPRKAAFRAGFAEGTRWNDALIGDYSFAVNRRSQASGFASVSLGYDSEATGDFSFVAGNNSAATGDHSFAFGRNSYTNSSEYSVVFGDSANSYDNFSWAIGESTDSYGVHSFAKGFNVISKSYGETVFGLNNTDYTANSTTTFNDFDRLFVIGNGINSTNLSNALTIFKDGRMNINDAYTMPTTDGTNGQVMQTNGAGIVSWATPSTGTDDQNLITPTLVGTTLNLNIENGTGTSIDLAPLQDGTGTDNQTLTLAGNNLSISSGNSVNLSSLNTDDQNLVTPTLVGTTLNLNIENGTGTSIDLAPLQDGIGADNQTLTLAGNNLSISGGNSINLSSLNTDDQNLVTPTLVGTTLNLNIENGTGTSIDLAPLQDGIGTDNQTLTLAGNNLSISGGNSVNLSSLNTDDQNLITPTLIGTTLNLNIENGTGTSIDLAPLQDGTGTDDQTIDNFSLSGTTLRLSLENDGQPLQTVNLASINTDDQNLTTPNLVGTTLNLGIENGTGTSIDLAPLQDGTGTDDQTIDNFSLSGTTLRLSLENDGQPLQTVNLASLLGTDDQNLTTPTLVGTTLNLNIENGIGTSIDLAPLQDGTGTDDQNIQNLSFNSTTNLLTVGIENGTSQSVSLSSLAGNDVDWYEQGTTNAPNAISDDIYTEGDVDINNGVLSISSPTNSSGGLTVTKTISNAGSLTYSSVNNNVSLTGSNNSIMYNNSYTGGGTGGQTLIQNGFFTTGASFLTGMINNFNNNNNTTQSYGIQNNFNITSFGSRVGFENNFSTVNGNATGLNNIITGGIGTLYGTRTQITGGTGTNYGNVVSMTGGTATRYGFLADITGTGAGIEYGIRTNVEDVTNGYAAYFQGRTSLGQGTTNRYLMPGTDGTAGQVIMTDGSGNLSFQDVSGSDVDWLEYPTNTTPDNINDNMYHLGRTAIGINDNTDGFNLYRLKIDTGTGDYGGLYIENDQGGAGISVLNSGSYSVGGVVTGLHLRDESIGTRNKINIYNSLVGSGAGMIAQRNWFISLSNYDSEIGVRNDLWGGSNGTKYGTYNDIRGAGFGSKYGSYNIIETTAGGTHYGVYSEALKSNSFAGYFLGNVSIGTTTGNNYVFPSTRGTNGQIMQTDGFGNLSWTTPSIGESTTANNGLTEIGNNLQLGGTLIQPTVISQGVNSFEINLNSTGDFAIQDNGTDVLFVEDTGDIGIGTSNPAYPLHIVENVATTTQSVYIDKTDNTTAETSGLYIRKTGTGTGRSHAIYTDVGGAGTGQKYGIFNNINSSAIGNQYGTRNFINSNTSSFIFGTFNNLDNAGTGNQYGVYNGMRGTSAANLYGTYNEFNSPSIANETAGVYNSFSDGTPGTSGMMGVFSEFSNSNNGVYYGSRNSFTNAATGTGTKYGTYNLISAAAGGTHYGTFNNVSEANGWAGYFVGRNYISDRLSIGVTDNPNAALNINKNSSGTYAQIELTEAQANDGARIRFNNSVETNNNWILYGRADDTNSNSTFNIFNNVTGNVVMVNGEGRVGIMRNPATNALEVEGTASKTVAGGFLANSDSRLKKDISTISPDEALDKILKLRGVTYYWNDDKTGTVRPQNLQMGFIAQEIAEVFPDKVTEDNLGYLQTAYGDYDPIVFQAIKALNEKIEKLEKENAALKSALEKINALEAKLEQMNIK</sequence>
<dbReference type="InterPro" id="IPR036388">
    <property type="entry name" value="WH-like_DNA-bd_sf"/>
</dbReference>
<dbReference type="RefSeq" id="WP_129463355.1">
    <property type="nucleotide sequence ID" value="NZ_SBKQ01000003.1"/>
</dbReference>
<name>A0A4Q1KV41_9FLAO</name>
<dbReference type="InterPro" id="IPR008640">
    <property type="entry name" value="Adhesin_Head_dom"/>
</dbReference>
<evidence type="ECO:0000259" key="3">
    <source>
        <dbReference type="PROSITE" id="PS51688"/>
    </source>
</evidence>
<reference evidence="5" key="1">
    <citation type="submission" date="2019-01" db="EMBL/GenBank/DDBJ databases">
        <title>Cytophagaceae bacterium strain CAR-16.</title>
        <authorList>
            <person name="Chen W.-M."/>
        </authorList>
    </citation>
    <scope>NUCLEOTIDE SEQUENCE [LARGE SCALE GENOMIC DNA]</scope>
    <source>
        <strain evidence="5">ICH-30</strain>
    </source>
</reference>
<protein>
    <recommendedName>
        <fullName evidence="3">Peptidase S74 domain-containing protein</fullName>
    </recommendedName>
</protein>
<dbReference type="InterPro" id="IPR030392">
    <property type="entry name" value="S74_ICA"/>
</dbReference>
<feature type="signal peptide" evidence="2">
    <location>
        <begin position="1"/>
        <end position="18"/>
    </location>
</feature>
<dbReference type="Gene3D" id="2.150.10.10">
    <property type="entry name" value="Serralysin-like metalloprotease, C-terminal"/>
    <property type="match status" value="1"/>
</dbReference>
<evidence type="ECO:0000313" key="4">
    <source>
        <dbReference type="EMBL" id="RXR34068.1"/>
    </source>
</evidence>
<dbReference type="EMBL" id="SBKQ01000003">
    <property type="protein sequence ID" value="RXR34068.1"/>
    <property type="molecule type" value="Genomic_DNA"/>
</dbReference>
<dbReference type="Pfam" id="PF13884">
    <property type="entry name" value="Peptidase_S74"/>
    <property type="match status" value="1"/>
</dbReference>
<dbReference type="Pfam" id="PF05658">
    <property type="entry name" value="YadA_head"/>
    <property type="match status" value="1"/>
</dbReference>
<dbReference type="Gene3D" id="1.10.10.10">
    <property type="entry name" value="Winged helix-like DNA-binding domain superfamily/Winged helix DNA-binding domain"/>
    <property type="match status" value="1"/>
</dbReference>
<feature type="domain" description="Peptidase S74" evidence="3">
    <location>
        <begin position="1692"/>
        <end position="1789"/>
    </location>
</feature>
<dbReference type="CDD" id="cd12820">
    <property type="entry name" value="LbR_YadA-like"/>
    <property type="match status" value="1"/>
</dbReference>
<dbReference type="SUPFAM" id="SSF101967">
    <property type="entry name" value="Adhesin YadA, collagen-binding domain"/>
    <property type="match status" value="1"/>
</dbReference>
<feature type="coiled-coil region" evidence="1">
    <location>
        <begin position="1775"/>
        <end position="1812"/>
    </location>
</feature>
<keyword evidence="1" id="KW-0175">Coiled coil</keyword>
<evidence type="ECO:0000256" key="1">
    <source>
        <dbReference type="SAM" id="Coils"/>
    </source>
</evidence>
<dbReference type="OrthoDB" id="1405942at2"/>
<gene>
    <name evidence="4" type="ORF">EQG68_03265</name>
</gene>